<feature type="compositionally biased region" description="Low complexity" evidence="4">
    <location>
        <begin position="116"/>
        <end position="128"/>
    </location>
</feature>
<evidence type="ECO:0000313" key="7">
    <source>
        <dbReference type="EMBL" id="KAG5657262.1"/>
    </source>
</evidence>
<dbReference type="Proteomes" id="UP000782241">
    <property type="component" value="Unassembled WGS sequence"/>
</dbReference>
<evidence type="ECO:0000313" key="8">
    <source>
        <dbReference type="Proteomes" id="UP000782241"/>
    </source>
</evidence>
<dbReference type="InterPro" id="IPR001138">
    <property type="entry name" value="Zn2Cys6_DnaBD"/>
</dbReference>
<sequence>MTPTPPSTNSSQGARSPEDQFRVVRKRNRVPLSCYPCRTRKKCDRSHPCSNCTKREGMGTSSCSYATPVTRKKNQSQGESSPDDMQNRIDRLEGLVLSLMHGGANVDAASAAAAGAATQSTTDSGSSAKTGRGDENAMVYDEDENSDEEEGLATSLGFLKVDTDKGKSMYIGQEHWHTLLADISEVKSYFTSHKKELETSYERVKSSKPMAAREGPTLLLGALPASEVEIRAELPSKSAVLTLCSRYFNSMDNAVNIIHGPTFQQQLRDHWEDPNKTPIMWLGMLYSVLCLAMLSYHKVGDEPPEWRGRTLELANEYRLRTVQCLVKSDYTKPNEYTVETMILYVFGEYSSRWDADLGLWLIVSLIVRIAFRMGYHRDAKWFPSITPFQAEMRRRTWALVRMSDVIFSHQVSLPSMIYENDCDTQLPNNIFDDEFHPSIKELPPSRPSTLATPIAYMIAKSRLCNELGNILQATGTVGKHVSYDEIIRFDAKLRQIMQELPPHLKLTTLEGSHDPVTLIIARFNVDILYQKILCLLHRKYLPRARQNARYAHSRRAAIEASLTALDHLAVLYRESQSNGRLRSVSWFVKSIATKDFTLPAMLVILDLHFDNIAAQSSVPQDDEGASTWDGNQRSKMIDSLETARKIWNTLADTSMEAFKAAKVIDIMLDKIKDPTASSMDTPGAPSPMPGLTPGMGMGMGMGIDVSPGMAPDLVSNNSLPDFNPTANPFSTPNPAAFMGMDFGMPGPDGLDFQTDGFAGAGPASPFSSMFGNLGAGTNAGIDMAANFDWNAFENYTQMANWGADQSFQIYGTGGDQSSPGQTSSVGGRSGSASQVQGSGTGSGSGSGNGGNPSSPVPLFQGSTAKSIRVALFTSNLGMSFKENQGAGPPDLTLAQTASTSSDTHRVDVQMTGASDYEPSEASSYDPAAALLDNTPQSQPSKKRRQSLDSGDTQQLKKVRLEEADPTRSRELLKPATDRSKQLPAEIWQHIFTLVPPRYLGRLLAVNKLFRALLSPFVTAPSTHQNAVPSCLPSLKPDAIWQASRRLFCPRMPAPLKGRSEVQMWRLVCSVSCQFCGSKSHKSLSYNNEAWRSGPGPSDVCPVFPFCVFTCGACLRKKGVKEIDLLLSSSFPSFLLPALPPVLVDGEMHVIPPRAMQTGAVPPNTQVIKLFWSEHVEKIKAEFEHVKALGSAAAEEWIKGLEIRGKQALVDASRWEKWAGSGGVAQLRVPKTAAKPEVPVLAASLPSKPPANKTLLGTVQQVKEQQERTSDVSEKAGHAAQPNASTQQPRVPVQQKRTKEEVAQLKAQRRADIEGRAMLLDPPLKTEVLARIPSFQAALQLITPLDDNAWELLKPRLLAQRGEAELREKQSSANTQGPQERLAKEAEKKPAKESREVTDEEWDDIQGPVRARIAEYADEIIEGWNNGAKVKKKNCPQFAADVLLYVRKRFYAEVAKDNAAVLAAGKRPVVEPAEGPWTQKLTLENMKWVFDVKIKPRTEQLRKELFLCNGCLGGNGLLKYFGFEGVLQHYAAKHTIALSLGNIVVHWRAEWPEVPPFSPEPLTKEKSYYDSSSSNSLPSTAAPIQQSYPGFQAGPPSGYVPPVYGPEAPPLSHYSSGPPIPMPPMAAYGQTGSHAYATPYLSTPYHDAAAYVSYPPAFSSGMAYNPHDQANGYPTPQAGPGTFDYGPPYSGHFDTTDVPSTTRSQLSRMETIAQTTQSVWAKVGNNKKIPPSVRAYVVISQVAKAFEDSYHEKLTLTLFIDATAKNKKLRMVRALNGVPCKLCDGNPVFHLPQLVRHFKTEHVDVLKDQGLAPMNWQTEMIKLPENERLAALADKLKDDPIAFASVNTAIPWAFEQSFLDEFAPKPAPAMPNDAPPMNEPPVATLAAKPSQHTKQPLPRNDTTQIKNLPRQPGQFTPINPPQAAKLPVTAFSQTQSHHDSEQDVPKLRPASEVYGGKKRRAAAPLTKPVAVGDAAASVSDDNSPSDFERRQGPVKGSGRGAVRMKREYEHEYESMALPSSGLAKPRDGAHWRDEKPSDYRDVREQRYSVMEPIETRDRSASVGIRPQEYRAEVTAPADAEPSYVEVGRRAGHEPPVARSYQEAEEEVIYVDESGREIGRGRRARDTLPREHKYDMRDDRGFGDYGQPSSSWYNGPGPGPGHGPVRYREQSPRPRYGQPEYHYEPPAASQRIYYDHPSTRPPSEHHADPYELVEVRRPDGNYFIRRPIRRDDRQYYVCDTRPPLREQSVYPHQRSVEGPPGYGFHPRTNPAFPGHHAPGPGCNDYDPRYPSSTTGEPPVYHGNQR</sequence>
<comment type="caution">
    <text evidence="7">The sequence shown here is derived from an EMBL/GenBank/DDBJ whole genome shotgun (WGS) entry which is preliminary data.</text>
</comment>
<proteinExistence type="predicted"/>
<feature type="compositionally biased region" description="Polar residues" evidence="4">
    <location>
        <begin position="75"/>
        <end position="84"/>
    </location>
</feature>
<feature type="compositionally biased region" description="Basic and acidic residues" evidence="4">
    <location>
        <begin position="1380"/>
        <end position="1396"/>
    </location>
</feature>
<evidence type="ECO:0008006" key="9">
    <source>
        <dbReference type="Google" id="ProtNLM"/>
    </source>
</evidence>
<gene>
    <name evidence="7" type="ORF">KAF25_001851</name>
</gene>
<name>A0A9P7H2D7_9HYPO</name>
<feature type="region of interest" description="Disordered" evidence="4">
    <location>
        <begin position="2190"/>
        <end position="2209"/>
    </location>
</feature>
<feature type="compositionally biased region" description="Low complexity" evidence="4">
    <location>
        <begin position="2268"/>
        <end position="2279"/>
    </location>
</feature>
<feature type="compositionally biased region" description="Basic and acidic residues" evidence="4">
    <location>
        <begin position="2003"/>
        <end position="2012"/>
    </location>
</feature>
<feature type="region of interest" description="Disordered" evidence="4">
    <location>
        <begin position="930"/>
        <end position="978"/>
    </location>
</feature>
<evidence type="ECO:0000256" key="1">
    <source>
        <dbReference type="ARBA" id="ARBA00004123"/>
    </source>
</evidence>
<feature type="region of interest" description="Disordered" evidence="4">
    <location>
        <begin position="2242"/>
        <end position="2303"/>
    </location>
</feature>
<feature type="compositionally biased region" description="Polar residues" evidence="4">
    <location>
        <begin position="1889"/>
        <end position="1905"/>
    </location>
</feature>
<dbReference type="PANTHER" id="PTHR31001:SF49">
    <property type="entry name" value="ZN(II)2CYS6 TRANSCRIPTION FACTOR (EUROFUNG)"/>
    <property type="match status" value="1"/>
</dbReference>
<dbReference type="InterPro" id="IPR050613">
    <property type="entry name" value="Sec_Metabolite_Reg"/>
</dbReference>
<comment type="subcellular location">
    <subcellularLocation>
        <location evidence="1">Nucleus</location>
    </subcellularLocation>
</comment>
<feature type="region of interest" description="Disordered" evidence="4">
    <location>
        <begin position="2118"/>
        <end position="2181"/>
    </location>
</feature>
<dbReference type="InterPro" id="IPR036047">
    <property type="entry name" value="F-box-like_dom_sf"/>
</dbReference>
<dbReference type="InterPro" id="IPR057214">
    <property type="entry name" value="DUF7892"/>
</dbReference>
<accession>A0A9P7H2D7</accession>
<feature type="compositionally biased region" description="Basic and acidic residues" evidence="4">
    <location>
        <begin position="1935"/>
        <end position="1945"/>
    </location>
</feature>
<evidence type="ECO:0000256" key="3">
    <source>
        <dbReference type="ARBA" id="ARBA00023242"/>
    </source>
</evidence>
<dbReference type="InterPro" id="IPR036864">
    <property type="entry name" value="Zn2-C6_fun-type_DNA-bd_sf"/>
</dbReference>
<dbReference type="InterPro" id="IPR007219">
    <property type="entry name" value="XnlR_reg_dom"/>
</dbReference>
<keyword evidence="2" id="KW-0479">Metal-binding</keyword>
<feature type="domain" description="Zn(2)-C6 fungal-type" evidence="5">
    <location>
        <begin position="28"/>
        <end position="74"/>
    </location>
</feature>
<evidence type="ECO:0000256" key="2">
    <source>
        <dbReference type="ARBA" id="ARBA00022723"/>
    </source>
</evidence>
<dbReference type="PANTHER" id="PTHR31001">
    <property type="entry name" value="UNCHARACTERIZED TRANSCRIPTIONAL REGULATORY PROTEIN"/>
    <property type="match status" value="1"/>
</dbReference>
<feature type="compositionally biased region" description="Basic and acidic residues" evidence="4">
    <location>
        <begin position="2191"/>
        <end position="2209"/>
    </location>
</feature>
<feature type="compositionally biased region" description="Low complexity" evidence="4">
    <location>
        <begin position="1568"/>
        <end position="1578"/>
    </location>
</feature>
<keyword evidence="3" id="KW-0539">Nucleus</keyword>
<feature type="region of interest" description="Disordered" evidence="4">
    <location>
        <begin position="881"/>
        <end position="904"/>
    </location>
</feature>
<feature type="region of interest" description="Disordered" evidence="4">
    <location>
        <begin position="1259"/>
        <end position="1296"/>
    </location>
</feature>
<dbReference type="CDD" id="cd00067">
    <property type="entry name" value="GAL4"/>
    <property type="match status" value="1"/>
</dbReference>
<feature type="region of interest" description="Disordered" evidence="4">
    <location>
        <begin position="1567"/>
        <end position="1587"/>
    </location>
</feature>
<dbReference type="Pfam" id="PF25422">
    <property type="entry name" value="DUF7892"/>
    <property type="match status" value="1"/>
</dbReference>
<dbReference type="GO" id="GO:0000981">
    <property type="term" value="F:DNA-binding transcription factor activity, RNA polymerase II-specific"/>
    <property type="evidence" value="ECO:0007669"/>
    <property type="project" value="InterPro"/>
</dbReference>
<dbReference type="GO" id="GO:0006351">
    <property type="term" value="P:DNA-templated transcription"/>
    <property type="evidence" value="ECO:0007669"/>
    <property type="project" value="InterPro"/>
</dbReference>
<evidence type="ECO:0000259" key="6">
    <source>
        <dbReference type="SMART" id="SM00906"/>
    </source>
</evidence>
<feature type="compositionally biased region" description="Basic and acidic residues" evidence="4">
    <location>
        <begin position="2023"/>
        <end position="2045"/>
    </location>
</feature>
<dbReference type="Gene3D" id="4.10.240.10">
    <property type="entry name" value="Zn(2)-C6 fungal-type DNA-binding domain"/>
    <property type="match status" value="1"/>
</dbReference>
<feature type="compositionally biased region" description="Acidic residues" evidence="4">
    <location>
        <begin position="140"/>
        <end position="149"/>
    </location>
</feature>
<feature type="region of interest" description="Disordered" evidence="4">
    <location>
        <begin position="810"/>
        <end position="860"/>
    </location>
</feature>
<dbReference type="CDD" id="cd09917">
    <property type="entry name" value="F-box_SF"/>
    <property type="match status" value="1"/>
</dbReference>
<dbReference type="GO" id="GO:0003677">
    <property type="term" value="F:DNA binding"/>
    <property type="evidence" value="ECO:0007669"/>
    <property type="project" value="InterPro"/>
</dbReference>
<dbReference type="SUPFAM" id="SSF81383">
    <property type="entry name" value="F-box domain"/>
    <property type="match status" value="1"/>
</dbReference>
<dbReference type="Pfam" id="PF04082">
    <property type="entry name" value="Fungal_trans"/>
    <property type="match status" value="1"/>
</dbReference>
<feature type="compositionally biased region" description="Basic and acidic residues" evidence="4">
    <location>
        <begin position="2118"/>
        <end position="2140"/>
    </location>
</feature>
<protein>
    <recommendedName>
        <fullName evidence="9">Zn(2)-C6 fungal-type domain-containing protein</fullName>
    </recommendedName>
</protein>
<feature type="compositionally biased region" description="Pro residues" evidence="4">
    <location>
        <begin position="1864"/>
        <end position="1878"/>
    </location>
</feature>
<dbReference type="SMART" id="SM00066">
    <property type="entry name" value="GAL4"/>
    <property type="match status" value="1"/>
</dbReference>
<feature type="region of interest" description="Disordered" evidence="4">
    <location>
        <begin position="116"/>
        <end position="149"/>
    </location>
</feature>
<feature type="compositionally biased region" description="Low complexity" evidence="4">
    <location>
        <begin position="822"/>
        <end position="837"/>
    </location>
</feature>
<dbReference type="CDD" id="cd12148">
    <property type="entry name" value="fungal_TF_MHR"/>
    <property type="match status" value="1"/>
</dbReference>
<feature type="compositionally biased region" description="Basic and acidic residues" evidence="4">
    <location>
        <begin position="1263"/>
        <end position="1276"/>
    </location>
</feature>
<feature type="region of interest" description="Disordered" evidence="4">
    <location>
        <begin position="1"/>
        <end position="24"/>
    </location>
</feature>
<dbReference type="GO" id="GO:0005634">
    <property type="term" value="C:nucleus"/>
    <property type="evidence" value="ECO:0007669"/>
    <property type="project" value="UniProtKB-SubCell"/>
</dbReference>
<dbReference type="EMBL" id="JAGPUO010000018">
    <property type="protein sequence ID" value="KAG5657262.1"/>
    <property type="molecule type" value="Genomic_DNA"/>
</dbReference>
<dbReference type="GO" id="GO:0008270">
    <property type="term" value="F:zinc ion binding"/>
    <property type="evidence" value="ECO:0007669"/>
    <property type="project" value="InterPro"/>
</dbReference>
<feature type="compositionally biased region" description="Polar residues" evidence="4">
    <location>
        <begin position="810"/>
        <end position="821"/>
    </location>
</feature>
<evidence type="ECO:0000256" key="4">
    <source>
        <dbReference type="SAM" id="MobiDB-lite"/>
    </source>
</evidence>
<feature type="domain" description="Xylanolytic transcriptional activator regulatory" evidence="6">
    <location>
        <begin position="359"/>
        <end position="433"/>
    </location>
</feature>
<feature type="compositionally biased region" description="Basic and acidic residues" evidence="4">
    <location>
        <begin position="958"/>
        <end position="978"/>
    </location>
</feature>
<feature type="region of interest" description="Disordered" evidence="4">
    <location>
        <begin position="1363"/>
        <end position="1401"/>
    </location>
</feature>
<evidence type="ECO:0000259" key="5">
    <source>
        <dbReference type="SMART" id="SM00066"/>
    </source>
</evidence>
<dbReference type="SMART" id="SM00906">
    <property type="entry name" value="Fungal_trans"/>
    <property type="match status" value="1"/>
</dbReference>
<feature type="compositionally biased region" description="Gly residues" evidence="4">
    <location>
        <begin position="838"/>
        <end position="850"/>
    </location>
</feature>
<reference evidence="7" key="1">
    <citation type="submission" date="2021-04" db="EMBL/GenBank/DDBJ databases">
        <title>Draft genome of Fusarium avenaceum strain F156N33, isolated from an atmospheric sample in Virginia.</title>
        <authorList>
            <person name="Yang S."/>
            <person name="Vinatzer B.A."/>
            <person name="Coleman J."/>
        </authorList>
    </citation>
    <scope>NUCLEOTIDE SEQUENCE</scope>
    <source>
        <strain evidence="7">F156N33</strain>
    </source>
</reference>
<keyword evidence="8" id="KW-1185">Reference proteome</keyword>
<feature type="region of interest" description="Disordered" evidence="4">
    <location>
        <begin position="1863"/>
        <end position="2078"/>
    </location>
</feature>
<feature type="compositionally biased region" description="Low complexity" evidence="4">
    <location>
        <begin position="1968"/>
        <end position="1984"/>
    </location>
</feature>
<organism evidence="7 8">
    <name type="scientific">Fusarium avenaceum</name>
    <dbReference type="NCBI Taxonomy" id="40199"/>
    <lineage>
        <taxon>Eukaryota</taxon>
        <taxon>Fungi</taxon>
        <taxon>Dikarya</taxon>
        <taxon>Ascomycota</taxon>
        <taxon>Pezizomycotina</taxon>
        <taxon>Sordariomycetes</taxon>
        <taxon>Hypocreomycetidae</taxon>
        <taxon>Hypocreales</taxon>
        <taxon>Nectriaceae</taxon>
        <taxon>Fusarium</taxon>
        <taxon>Fusarium tricinctum species complex</taxon>
    </lineage>
</organism>
<feature type="region of interest" description="Disordered" evidence="4">
    <location>
        <begin position="41"/>
        <end position="86"/>
    </location>
</feature>